<dbReference type="STRING" id="646.BJD16_14225"/>
<dbReference type="OrthoDB" id="5586908at2"/>
<dbReference type="InterPro" id="IPR025411">
    <property type="entry name" value="DUF4136"/>
</dbReference>
<dbReference type="PROSITE" id="PS51257">
    <property type="entry name" value="PROKAR_LIPOPROTEIN"/>
    <property type="match status" value="1"/>
</dbReference>
<sequence>MRFAYLSVALLALLGGCSSGPSAPTLESGTMVVRPISDWTFGATPRYALAEQYQFAGEHAEGWLEPMQQAVSQQLDGKGWRSVPLEEADLWVAIGVAGGKDISDGEIFSRLGMTPGIGASASGRKGTLAIVLLDPRSKKAVWSSAISLASEAAIAEGQRQQLSQQLAAELLGALPTR</sequence>
<feature type="chain" id="PRO_5010255041" description="DUF4136 domain-containing protein" evidence="1">
    <location>
        <begin position="24"/>
        <end position="177"/>
    </location>
</feature>
<keyword evidence="1" id="KW-0732">Signal</keyword>
<protein>
    <recommendedName>
        <fullName evidence="2">DUF4136 domain-containing protein</fullName>
    </recommendedName>
</protein>
<evidence type="ECO:0000313" key="3">
    <source>
        <dbReference type="EMBL" id="OHY91982.1"/>
    </source>
</evidence>
<proteinExistence type="predicted"/>
<name>A0A1S2CTD9_AERSO</name>
<dbReference type="Pfam" id="PF13590">
    <property type="entry name" value="DUF4136"/>
    <property type="match status" value="1"/>
</dbReference>
<reference evidence="3 4" key="1">
    <citation type="submission" date="2016-09" db="EMBL/GenBank/DDBJ databases">
        <title>Draft Genome Sequence of Aeromonas sobria Strain 08005, Isolated from Sick Rana catesbeiana.</title>
        <authorList>
            <person name="Yang Q."/>
        </authorList>
    </citation>
    <scope>NUCLEOTIDE SEQUENCE [LARGE SCALE GENOMIC DNA]</scope>
    <source>
        <strain evidence="3 4">08005</strain>
    </source>
</reference>
<feature type="signal peptide" evidence="1">
    <location>
        <begin position="1"/>
        <end position="23"/>
    </location>
</feature>
<gene>
    <name evidence="3" type="ORF">BJD16_14225</name>
</gene>
<dbReference type="AlphaFoldDB" id="A0A1S2CTD9"/>
<comment type="caution">
    <text evidence="3">The sequence shown here is derived from an EMBL/GenBank/DDBJ whole genome shotgun (WGS) entry which is preliminary data.</text>
</comment>
<dbReference type="Proteomes" id="UP000179934">
    <property type="component" value="Unassembled WGS sequence"/>
</dbReference>
<evidence type="ECO:0000259" key="2">
    <source>
        <dbReference type="Pfam" id="PF13590"/>
    </source>
</evidence>
<evidence type="ECO:0000313" key="4">
    <source>
        <dbReference type="Proteomes" id="UP000179934"/>
    </source>
</evidence>
<accession>A0A1S2CTD9</accession>
<organism evidence="3 4">
    <name type="scientific">Aeromonas sobria</name>
    <dbReference type="NCBI Taxonomy" id="646"/>
    <lineage>
        <taxon>Bacteria</taxon>
        <taxon>Pseudomonadati</taxon>
        <taxon>Pseudomonadota</taxon>
        <taxon>Gammaproteobacteria</taxon>
        <taxon>Aeromonadales</taxon>
        <taxon>Aeromonadaceae</taxon>
        <taxon>Aeromonas</taxon>
    </lineage>
</organism>
<feature type="domain" description="DUF4136" evidence="2">
    <location>
        <begin position="65"/>
        <end position="171"/>
    </location>
</feature>
<dbReference type="EMBL" id="MKFU01000017">
    <property type="protein sequence ID" value="OHY91982.1"/>
    <property type="molecule type" value="Genomic_DNA"/>
</dbReference>
<dbReference type="RefSeq" id="WP_042022889.1">
    <property type="nucleotide sequence ID" value="NZ_CDBW01000035.1"/>
</dbReference>
<dbReference type="GeneID" id="58923565"/>
<evidence type="ECO:0000256" key="1">
    <source>
        <dbReference type="SAM" id="SignalP"/>
    </source>
</evidence>